<evidence type="ECO:0000313" key="2">
    <source>
        <dbReference type="EMBL" id="EMP55943.1"/>
    </source>
</evidence>
<feature type="transmembrane region" description="Helical" evidence="1">
    <location>
        <begin position="122"/>
        <end position="143"/>
    </location>
</feature>
<evidence type="ECO:0000256" key="1">
    <source>
        <dbReference type="SAM" id="Phobius"/>
    </source>
</evidence>
<keyword evidence="3" id="KW-1185">Reference proteome</keyword>
<dbReference type="Proteomes" id="UP000011960">
    <property type="component" value="Unassembled WGS sequence"/>
</dbReference>
<dbReference type="OrthoDB" id="703085at2"/>
<reference evidence="2 3" key="1">
    <citation type="journal article" date="2013" name="Genome Announc.">
        <title>Genome Sequence of Hydrothermal Arsenic-Respiring Bacterium Marinobacter santoriniensis NKSG1T.</title>
        <authorList>
            <person name="Handley K.M."/>
            <person name="Upton M."/>
            <person name="Beatson S.A."/>
            <person name="Hery M."/>
            <person name="Lloyd J.R."/>
        </authorList>
    </citation>
    <scope>NUCLEOTIDE SEQUENCE [LARGE SCALE GENOMIC DNA]</scope>
    <source>
        <strain evidence="2 3">NKSG1</strain>
    </source>
</reference>
<evidence type="ECO:0008006" key="4">
    <source>
        <dbReference type="Google" id="ProtNLM"/>
    </source>
</evidence>
<evidence type="ECO:0000313" key="3">
    <source>
        <dbReference type="Proteomes" id="UP000011960"/>
    </source>
</evidence>
<feature type="transmembrane region" description="Helical" evidence="1">
    <location>
        <begin position="91"/>
        <end position="110"/>
    </location>
</feature>
<gene>
    <name evidence="2" type="ORF">MSNKSG1_08728</name>
</gene>
<protein>
    <recommendedName>
        <fullName evidence="4">O-antigen polymerase</fullName>
    </recommendedName>
</protein>
<dbReference type="EMBL" id="APAT01000015">
    <property type="protein sequence ID" value="EMP55943.1"/>
    <property type="molecule type" value="Genomic_DNA"/>
</dbReference>
<feature type="transmembrane region" description="Helical" evidence="1">
    <location>
        <begin position="328"/>
        <end position="351"/>
    </location>
</feature>
<proteinExistence type="predicted"/>
<feature type="transmembrane region" description="Helical" evidence="1">
    <location>
        <begin position="57"/>
        <end position="76"/>
    </location>
</feature>
<comment type="caution">
    <text evidence="2">The sequence shown here is derived from an EMBL/GenBank/DDBJ whole genome shotgun (WGS) entry which is preliminary data.</text>
</comment>
<dbReference type="RefSeq" id="WP_008938888.1">
    <property type="nucleotide sequence ID" value="NZ_APAT01000015.1"/>
</dbReference>
<feature type="transmembrane region" description="Helical" evidence="1">
    <location>
        <begin position="363"/>
        <end position="381"/>
    </location>
</feature>
<name>M7D5G2_9GAMM</name>
<accession>M7D5G2</accession>
<organism evidence="2 3">
    <name type="scientific">Marinobacter santoriniensis NKSG1</name>
    <dbReference type="NCBI Taxonomy" id="1288826"/>
    <lineage>
        <taxon>Bacteria</taxon>
        <taxon>Pseudomonadati</taxon>
        <taxon>Pseudomonadota</taxon>
        <taxon>Gammaproteobacteria</taxon>
        <taxon>Pseudomonadales</taxon>
        <taxon>Marinobacteraceae</taxon>
        <taxon>Marinobacter</taxon>
    </lineage>
</organism>
<keyword evidence="1" id="KW-1133">Transmembrane helix</keyword>
<feature type="transmembrane region" description="Helical" evidence="1">
    <location>
        <begin position="387"/>
        <end position="404"/>
    </location>
</feature>
<keyword evidence="1" id="KW-0472">Membrane</keyword>
<dbReference type="AlphaFoldDB" id="M7D5G2"/>
<sequence>MTADRNPSNSLGFLFWVVLFYVFLFQPPVFSKISYLLVQCLFVVGLVPLCSRRYFRFLVAFRWELALVLIVVFYAIFRDLMTGNIVYSDRFLGWFFQAFVVSGLLLVFYASRFQNGRSIEYFADEIYVSVLLAAVLTLILYFVPEFDSFYKSIQLDGYYDIYSDFEKRYRAFGVAENLTFTYSVVLGICAGYSLFLAKRSWFYVILVPVFLFGVLVNARIGFLGLVFFVLYTLAFGSSKIKLFLFTSISISMAWLLVFSGNFVEENAWRFGFFLDLADFLVNGLAGNNIIAALINDHVIIPNNGFEVMFGSGTSVYTGGVGPHSDIGYIIQLNYGGICLIFLLGLMVAFMTLRLFSVLGYRHWYSWFFPFSIFALNFKGFIFAMTPGGRFLVLLYVFFIFRTLFKERQKRIYRTYE</sequence>
<keyword evidence="1" id="KW-0812">Transmembrane</keyword>
<dbReference type="PATRIC" id="fig|1288826.3.peg.1711"/>
<feature type="transmembrane region" description="Helical" evidence="1">
    <location>
        <begin position="9"/>
        <end position="27"/>
    </location>
</feature>
<feature type="transmembrane region" description="Helical" evidence="1">
    <location>
        <begin position="201"/>
        <end position="230"/>
    </location>
</feature>
<dbReference type="STRING" id="1288826.MSNKSG1_08728"/>
<feature type="transmembrane region" description="Helical" evidence="1">
    <location>
        <begin position="242"/>
        <end position="263"/>
    </location>
</feature>
<feature type="transmembrane region" description="Helical" evidence="1">
    <location>
        <begin position="33"/>
        <end position="50"/>
    </location>
</feature>